<dbReference type="InterPro" id="IPR006076">
    <property type="entry name" value="FAD-dep_OxRdtase"/>
</dbReference>
<dbReference type="Gene3D" id="3.50.50.60">
    <property type="entry name" value="FAD/NAD(P)-binding domain"/>
    <property type="match status" value="2"/>
</dbReference>
<dbReference type="Proteomes" id="UP000182932">
    <property type="component" value="Unassembled WGS sequence"/>
</dbReference>
<dbReference type="GO" id="GO:0016491">
    <property type="term" value="F:oxidoreductase activity"/>
    <property type="evidence" value="ECO:0007669"/>
    <property type="project" value="UniProtKB-KW"/>
</dbReference>
<reference evidence="3 4" key="1">
    <citation type="submission" date="2016-10" db="EMBL/GenBank/DDBJ databases">
        <authorList>
            <person name="Varghese N."/>
            <person name="Submissions S."/>
        </authorList>
    </citation>
    <scope>NUCLEOTIDE SEQUENCE [LARGE SCALE GENOMIC DNA]</scope>
    <source>
        <strain evidence="3 4">FF3</strain>
    </source>
</reference>
<keyword evidence="4" id="KW-1185">Reference proteome</keyword>
<dbReference type="PANTHER" id="PTHR13847">
    <property type="entry name" value="SARCOSINE DEHYDROGENASE-RELATED"/>
    <property type="match status" value="1"/>
</dbReference>
<dbReference type="Gene3D" id="3.30.9.10">
    <property type="entry name" value="D-Amino Acid Oxidase, subunit A, domain 2"/>
    <property type="match status" value="1"/>
</dbReference>
<gene>
    <name evidence="3" type="ORF">SAMN04487940_107169</name>
</gene>
<comment type="caution">
    <text evidence="3">The sequence shown here is derived from an EMBL/GenBank/DDBJ whole genome shotgun (WGS) entry which is preliminary data.</text>
</comment>
<evidence type="ECO:0000259" key="2">
    <source>
        <dbReference type="Pfam" id="PF01266"/>
    </source>
</evidence>
<dbReference type="EMBL" id="FNYY01000007">
    <property type="protein sequence ID" value="SEJ58287.1"/>
    <property type="molecule type" value="Genomic_DNA"/>
</dbReference>
<dbReference type="SUPFAM" id="SSF51905">
    <property type="entry name" value="FAD/NAD(P)-binding domain"/>
    <property type="match status" value="1"/>
</dbReference>
<dbReference type="GO" id="GO:0005737">
    <property type="term" value="C:cytoplasm"/>
    <property type="evidence" value="ECO:0007669"/>
    <property type="project" value="TreeGrafter"/>
</dbReference>
<name>A0A975ZNN9_9RHOB</name>
<organism evidence="3 4">
    <name type="scientific">Marinovum algicola</name>
    <dbReference type="NCBI Taxonomy" id="42444"/>
    <lineage>
        <taxon>Bacteria</taxon>
        <taxon>Pseudomonadati</taxon>
        <taxon>Pseudomonadota</taxon>
        <taxon>Alphaproteobacteria</taxon>
        <taxon>Rhodobacterales</taxon>
        <taxon>Roseobacteraceae</taxon>
        <taxon>Marinovum</taxon>
    </lineage>
</organism>
<proteinExistence type="predicted"/>
<dbReference type="AlphaFoldDB" id="A0A975ZNN9"/>
<accession>A0A975ZNN9</accession>
<evidence type="ECO:0000256" key="1">
    <source>
        <dbReference type="ARBA" id="ARBA00023002"/>
    </source>
</evidence>
<keyword evidence="1" id="KW-0560">Oxidoreductase</keyword>
<dbReference type="InterPro" id="IPR036188">
    <property type="entry name" value="FAD/NAD-bd_sf"/>
</dbReference>
<feature type="domain" description="FAD dependent oxidoreductase" evidence="2">
    <location>
        <begin position="17"/>
        <end position="407"/>
    </location>
</feature>
<sequence length="425" mass="45249">MQPWGRRVTQAKEQIRTAVVGAGIIGTSIAHALQQRGHAVALIDRDAPGRGASFGNMASIAVSGFMPISRPRVWMQAPGWLLDPKGPIRVAPGYAPRLVPWMLRFLSAGRPGRLRALQGQGAALCARALADTRALLGDIGLADHMSETGCLSLYATPAEFAADREALEMLDRFGFGYDVLDAETLRAREPALGPGLHKAVLMPDNRTLRDPHALVTRLAEVVKARGGRLVRAAVTGVERRGAAATGLRLDGGETLAADRVVLAAGAHTGALARQLDEPIPLETERGYHTQIGRPGISLTHALIWPARAFMVSPTGGGIRIGGTVEFAGLEAPPNWRRAEITAQRAKTILPGLRLEETSRWMGHRPALPDTIPVISSSARAPGVFYATGHGHLGMTQAATTAQLMADLVTGAAPPIDMAPYRIDRF</sequence>
<dbReference type="Pfam" id="PF01266">
    <property type="entry name" value="DAO"/>
    <property type="match status" value="1"/>
</dbReference>
<evidence type="ECO:0000313" key="4">
    <source>
        <dbReference type="Proteomes" id="UP000182932"/>
    </source>
</evidence>
<evidence type="ECO:0000313" key="3">
    <source>
        <dbReference type="EMBL" id="SEJ58287.1"/>
    </source>
</evidence>
<protein>
    <submittedName>
        <fullName evidence="3">D-amino-acid dehydrogenase</fullName>
    </submittedName>
</protein>
<dbReference type="PANTHER" id="PTHR13847:SF289">
    <property type="entry name" value="GLYCINE OXIDASE"/>
    <property type="match status" value="1"/>
</dbReference>
<dbReference type="SUPFAM" id="SSF54373">
    <property type="entry name" value="FAD-linked reductases, C-terminal domain"/>
    <property type="match status" value="1"/>
</dbReference>